<organism evidence="1 2">
    <name type="scientific">Brachionus plicatilis</name>
    <name type="common">Marine rotifer</name>
    <name type="synonym">Brachionus muelleri</name>
    <dbReference type="NCBI Taxonomy" id="10195"/>
    <lineage>
        <taxon>Eukaryota</taxon>
        <taxon>Metazoa</taxon>
        <taxon>Spiralia</taxon>
        <taxon>Gnathifera</taxon>
        <taxon>Rotifera</taxon>
        <taxon>Eurotatoria</taxon>
        <taxon>Monogononta</taxon>
        <taxon>Pseudotrocha</taxon>
        <taxon>Ploima</taxon>
        <taxon>Brachionidae</taxon>
        <taxon>Brachionus</taxon>
    </lineage>
</organism>
<gene>
    <name evidence="1" type="ORF">BpHYR1_028545</name>
</gene>
<evidence type="ECO:0000313" key="1">
    <source>
        <dbReference type="EMBL" id="RNA18333.1"/>
    </source>
</evidence>
<reference evidence="1 2" key="1">
    <citation type="journal article" date="2018" name="Sci. Rep.">
        <title>Genomic signatures of local adaptation to the degree of environmental predictability in rotifers.</title>
        <authorList>
            <person name="Franch-Gras L."/>
            <person name="Hahn C."/>
            <person name="Garcia-Roger E.M."/>
            <person name="Carmona M.J."/>
            <person name="Serra M."/>
            <person name="Gomez A."/>
        </authorList>
    </citation>
    <scope>NUCLEOTIDE SEQUENCE [LARGE SCALE GENOMIC DNA]</scope>
    <source>
        <strain evidence="1">HYR1</strain>
    </source>
</reference>
<protein>
    <submittedName>
        <fullName evidence="1">Uncharacterized protein</fullName>
    </submittedName>
</protein>
<name>A0A3M7R411_BRAPC</name>
<comment type="caution">
    <text evidence="1">The sequence shown here is derived from an EMBL/GenBank/DDBJ whole genome shotgun (WGS) entry which is preliminary data.</text>
</comment>
<dbReference type="AlphaFoldDB" id="A0A3M7R411"/>
<keyword evidence="2" id="KW-1185">Reference proteome</keyword>
<proteinExistence type="predicted"/>
<accession>A0A3M7R411</accession>
<dbReference type="EMBL" id="REGN01004261">
    <property type="protein sequence ID" value="RNA18333.1"/>
    <property type="molecule type" value="Genomic_DNA"/>
</dbReference>
<dbReference type="Proteomes" id="UP000276133">
    <property type="component" value="Unassembled WGS sequence"/>
</dbReference>
<evidence type="ECO:0000313" key="2">
    <source>
        <dbReference type="Proteomes" id="UP000276133"/>
    </source>
</evidence>
<sequence>MINFGESFFICAVKTKSPRAKVSIERERADGPCFSKKQLSLTVRKVLARPREAGLKALEALRNTDDTQFIASDDDDADFLDD</sequence>